<dbReference type="EMBL" id="JANUAE010000019">
    <property type="protein sequence ID" value="MCS3711874.1"/>
    <property type="molecule type" value="Genomic_DNA"/>
</dbReference>
<reference evidence="1" key="1">
    <citation type="submission" date="2022-08" db="EMBL/GenBank/DDBJ databases">
        <title>Genomic Encyclopedia of Type Strains, Phase V (KMG-V): Genome sequencing to study the core and pangenomes of soil and plant-associated prokaryotes.</title>
        <authorList>
            <person name="Whitman W."/>
        </authorList>
    </citation>
    <scope>NUCLEOTIDE SEQUENCE</scope>
    <source>
        <strain evidence="1">SP3049</strain>
    </source>
</reference>
<accession>A0A9X2Q5A6</accession>
<dbReference type="Proteomes" id="UP001155057">
    <property type="component" value="Unassembled WGS sequence"/>
</dbReference>
<protein>
    <submittedName>
        <fullName evidence="1">Uncharacterized protein</fullName>
    </submittedName>
</protein>
<organism evidence="1 2">
    <name type="scientific">Salinibacter ruber</name>
    <dbReference type="NCBI Taxonomy" id="146919"/>
    <lineage>
        <taxon>Bacteria</taxon>
        <taxon>Pseudomonadati</taxon>
        <taxon>Rhodothermota</taxon>
        <taxon>Rhodothermia</taxon>
        <taxon>Rhodothermales</taxon>
        <taxon>Salinibacteraceae</taxon>
        <taxon>Salinibacter</taxon>
    </lineage>
</organism>
<evidence type="ECO:0000313" key="2">
    <source>
        <dbReference type="Proteomes" id="UP001155057"/>
    </source>
</evidence>
<comment type="caution">
    <text evidence="1">The sequence shown here is derived from an EMBL/GenBank/DDBJ whole genome shotgun (WGS) entry which is preliminary data.</text>
</comment>
<gene>
    <name evidence="1" type="ORF">GGP61_003509</name>
</gene>
<evidence type="ECO:0000313" key="1">
    <source>
        <dbReference type="EMBL" id="MCS3711874.1"/>
    </source>
</evidence>
<proteinExistence type="predicted"/>
<name>A0A9X2Q5A6_9BACT</name>
<dbReference type="AlphaFoldDB" id="A0A9X2Q5A6"/>
<sequence length="59" mass="6861">MVDTLAKMYRRVRQTLFSDRTQDGTVVLDDLDGPSIQFTVQSGVERYRTAQLSRSREEH</sequence>